<feature type="transmembrane region" description="Helical" evidence="6">
    <location>
        <begin position="366"/>
        <end position="385"/>
    </location>
</feature>
<dbReference type="AlphaFoldDB" id="C1H1S3"/>
<evidence type="ECO:0000256" key="3">
    <source>
        <dbReference type="ARBA" id="ARBA00022989"/>
    </source>
</evidence>
<dbReference type="EMBL" id="KN294003">
    <property type="protein sequence ID" value="EEH33810.1"/>
    <property type="molecule type" value="Genomic_DNA"/>
</dbReference>
<feature type="transmembrane region" description="Helical" evidence="6">
    <location>
        <begin position="64"/>
        <end position="90"/>
    </location>
</feature>
<evidence type="ECO:0000313" key="8">
    <source>
        <dbReference type="EMBL" id="EEH33810.1"/>
    </source>
</evidence>
<keyword evidence="3 6" id="KW-1133">Transmembrane helix</keyword>
<feature type="transmembrane region" description="Helical" evidence="6">
    <location>
        <begin position="256"/>
        <end position="277"/>
    </location>
</feature>
<keyword evidence="2 6" id="KW-0812">Transmembrane</keyword>
<feature type="region of interest" description="Disordered" evidence="5">
    <location>
        <begin position="1"/>
        <end position="52"/>
    </location>
</feature>
<dbReference type="GO" id="GO:0005886">
    <property type="term" value="C:plasma membrane"/>
    <property type="evidence" value="ECO:0007669"/>
    <property type="project" value="TreeGrafter"/>
</dbReference>
<organism evidence="8 9">
    <name type="scientific">Paracoccidioides lutzii (strain ATCC MYA-826 / Pb01)</name>
    <name type="common">Paracoccidioides brasiliensis</name>
    <dbReference type="NCBI Taxonomy" id="502779"/>
    <lineage>
        <taxon>Eukaryota</taxon>
        <taxon>Fungi</taxon>
        <taxon>Dikarya</taxon>
        <taxon>Ascomycota</taxon>
        <taxon>Pezizomycotina</taxon>
        <taxon>Eurotiomycetes</taxon>
        <taxon>Eurotiomycetidae</taxon>
        <taxon>Onygenales</taxon>
        <taxon>Ajellomycetaceae</taxon>
        <taxon>Paracoccidioides</taxon>
    </lineage>
</organism>
<feature type="transmembrane region" description="Helical" evidence="6">
    <location>
        <begin position="327"/>
        <end position="346"/>
    </location>
</feature>
<dbReference type="RefSeq" id="XP_002793330.1">
    <property type="nucleotide sequence ID" value="XM_002793284.1"/>
</dbReference>
<keyword evidence="9" id="KW-1185">Reference proteome</keyword>
<gene>
    <name evidence="8" type="ORF">PAAG_04859</name>
</gene>
<comment type="subcellular location">
    <subcellularLocation>
        <location evidence="1">Membrane</location>
        <topology evidence="1">Multi-pass membrane protein</topology>
    </subcellularLocation>
</comment>
<dbReference type="KEGG" id="pbl:PAAG_04859"/>
<proteinExistence type="predicted"/>
<dbReference type="PROSITE" id="PS50850">
    <property type="entry name" value="MFS"/>
    <property type="match status" value="1"/>
</dbReference>
<dbReference type="InterPro" id="IPR036259">
    <property type="entry name" value="MFS_trans_sf"/>
</dbReference>
<evidence type="ECO:0000256" key="1">
    <source>
        <dbReference type="ARBA" id="ARBA00004141"/>
    </source>
</evidence>
<dbReference type="Gene3D" id="1.20.1250.20">
    <property type="entry name" value="MFS general substrate transporter like domains"/>
    <property type="match status" value="1"/>
</dbReference>
<feature type="transmembrane region" description="Helical" evidence="6">
    <location>
        <begin position="220"/>
        <end position="244"/>
    </location>
</feature>
<feature type="transmembrane region" description="Helical" evidence="6">
    <location>
        <begin position="102"/>
        <end position="120"/>
    </location>
</feature>
<protein>
    <recommendedName>
        <fullName evidence="7">Major facilitator superfamily (MFS) profile domain-containing protein</fullName>
    </recommendedName>
</protein>
<feature type="transmembrane region" description="Helical" evidence="6">
    <location>
        <begin position="417"/>
        <end position="441"/>
    </location>
</feature>
<dbReference type="PANTHER" id="PTHR23501">
    <property type="entry name" value="MAJOR FACILITATOR SUPERFAMILY"/>
    <property type="match status" value="1"/>
</dbReference>
<dbReference type="OMA" id="NLFHDPR"/>
<feature type="domain" description="Major facilitator superfamily (MFS) profile" evidence="7">
    <location>
        <begin position="66"/>
        <end position="553"/>
    </location>
</feature>
<dbReference type="InterPro" id="IPR011701">
    <property type="entry name" value="MFS"/>
</dbReference>
<dbReference type="FunFam" id="1.20.1720.10:FF:000018">
    <property type="entry name" value="Putative MFS multidrug transporter"/>
    <property type="match status" value="1"/>
</dbReference>
<dbReference type="PANTHER" id="PTHR23501:SF59">
    <property type="entry name" value="MAJOR FACILITATOR SUPERFAMILY (MFS) PROFILE DOMAIN-CONTAINING PROTEIN-RELATED"/>
    <property type="match status" value="1"/>
</dbReference>
<sequence length="580" mass="63019">MSPILVPSVRTHTPMADQSALSSEELSDGGTKESPDRGPINSSPPSLNDNDFEAKEFRPTAGTWLAFLTLAVLTLMVALDGTSISVALPIIAERLKGTAIKAFWSGTSFLLCSTVFQPNFASFSNIFGRKPVLFVAIAFFFVGTLVAGLSKNFTDMLVGRSIQGIGGGGIISITEIIVTDLVPLRLRGNYFGILSAMWSIGSVTGPILGGGFAQNVTWRWIFYINFPFIGVGTLFIIVFLKLNFIPTSLMSKLRRIDYIGSVLFVASTTSFLIPVTWGGVMYEWDSWRTLVPLIVGFAGIIVTMIYEFKFTDNPIIPVTIFATRTAIISYIETVMHGLVLWCNLYYMPLYFETVKEYSPIMSGVALFPLSFTVAPAGAVAGFLVTKTGHWRWAVWSGFFLSTLGLGLFTVLDVDTSTAAWIFLTLPAGIGMGLLFPALGFAIQASARPGHMAIAVAMFSFFRAFGQSIGVAIGGVIFQNQMRKNLLKYPEFVSSALEMSKDAAGLVQVVRAMEDGPQKLHLKEAYTDSLRIVWAVACAIIGLAGLLSLLTESYPLTLELDSDQTVREKKSASQPEDGLKA</sequence>
<dbReference type="HOGENOM" id="CLU_000960_22_0_1"/>
<accession>C1H1S3</accession>
<feature type="transmembrane region" description="Helical" evidence="6">
    <location>
        <begin position="453"/>
        <end position="477"/>
    </location>
</feature>
<dbReference type="SUPFAM" id="SSF103473">
    <property type="entry name" value="MFS general substrate transporter"/>
    <property type="match status" value="1"/>
</dbReference>
<dbReference type="Pfam" id="PF07690">
    <property type="entry name" value="MFS_1"/>
    <property type="match status" value="1"/>
</dbReference>
<dbReference type="Proteomes" id="UP000002059">
    <property type="component" value="Partially assembled WGS sequence"/>
</dbReference>
<dbReference type="InterPro" id="IPR020846">
    <property type="entry name" value="MFS_dom"/>
</dbReference>
<dbReference type="FunFam" id="1.20.1250.20:FF:000786">
    <property type="entry name" value="MFS multidrug transporter, putative"/>
    <property type="match status" value="1"/>
</dbReference>
<feature type="transmembrane region" description="Helical" evidence="6">
    <location>
        <begin position="531"/>
        <end position="549"/>
    </location>
</feature>
<evidence type="ECO:0000256" key="2">
    <source>
        <dbReference type="ARBA" id="ARBA00022692"/>
    </source>
</evidence>
<feature type="transmembrane region" description="Helical" evidence="6">
    <location>
        <begin position="392"/>
        <end position="411"/>
    </location>
</feature>
<evidence type="ECO:0000259" key="7">
    <source>
        <dbReference type="PROSITE" id="PS50850"/>
    </source>
</evidence>
<dbReference type="VEuPathDB" id="FungiDB:PAAG_04859"/>
<name>C1H1S3_PARBA</name>
<evidence type="ECO:0000313" key="9">
    <source>
        <dbReference type="Proteomes" id="UP000002059"/>
    </source>
</evidence>
<dbReference type="eggNOG" id="KOG0254">
    <property type="taxonomic scope" value="Eukaryota"/>
</dbReference>
<dbReference type="Gene3D" id="1.20.1720.10">
    <property type="entry name" value="Multidrug resistance protein D"/>
    <property type="match status" value="1"/>
</dbReference>
<feature type="transmembrane region" description="Helical" evidence="6">
    <location>
        <begin position="289"/>
        <end position="306"/>
    </location>
</feature>
<evidence type="ECO:0000256" key="6">
    <source>
        <dbReference type="SAM" id="Phobius"/>
    </source>
</evidence>
<feature type="transmembrane region" description="Helical" evidence="6">
    <location>
        <begin position="162"/>
        <end position="182"/>
    </location>
</feature>
<dbReference type="GeneID" id="9096463"/>
<feature type="compositionally biased region" description="Polar residues" evidence="5">
    <location>
        <begin position="40"/>
        <end position="49"/>
    </location>
</feature>
<dbReference type="PRINTS" id="PR01036">
    <property type="entry name" value="TCRTETB"/>
</dbReference>
<keyword evidence="4 6" id="KW-0472">Membrane</keyword>
<dbReference type="OrthoDB" id="2351791at2759"/>
<dbReference type="GO" id="GO:0022857">
    <property type="term" value="F:transmembrane transporter activity"/>
    <property type="evidence" value="ECO:0007669"/>
    <property type="project" value="InterPro"/>
</dbReference>
<evidence type="ECO:0000256" key="5">
    <source>
        <dbReference type="SAM" id="MobiDB-lite"/>
    </source>
</evidence>
<reference evidence="8 9" key="1">
    <citation type="journal article" date="2011" name="PLoS Genet.">
        <title>Comparative genomic analysis of human fungal pathogens causing paracoccidioidomycosis.</title>
        <authorList>
            <person name="Desjardins C.A."/>
            <person name="Champion M.D."/>
            <person name="Holder J.W."/>
            <person name="Muszewska A."/>
            <person name="Goldberg J."/>
            <person name="Bailao A.M."/>
            <person name="Brigido M.M."/>
            <person name="Ferreira M.E."/>
            <person name="Garcia A.M."/>
            <person name="Grynberg M."/>
            <person name="Gujja S."/>
            <person name="Heiman D.I."/>
            <person name="Henn M.R."/>
            <person name="Kodira C.D."/>
            <person name="Leon-Narvaez H."/>
            <person name="Longo L.V."/>
            <person name="Ma L.J."/>
            <person name="Malavazi I."/>
            <person name="Matsuo A.L."/>
            <person name="Morais F.V."/>
            <person name="Pereira M."/>
            <person name="Rodriguez-Brito S."/>
            <person name="Sakthikumar S."/>
            <person name="Salem-Izacc S.M."/>
            <person name="Sykes S.M."/>
            <person name="Teixeira M.M."/>
            <person name="Vallejo M.C."/>
            <person name="Walter M.E."/>
            <person name="Yandava C."/>
            <person name="Young S."/>
            <person name="Zeng Q."/>
            <person name="Zucker J."/>
            <person name="Felipe M.S."/>
            <person name="Goldman G.H."/>
            <person name="Haas B.J."/>
            <person name="McEwen J.G."/>
            <person name="Nino-Vega G."/>
            <person name="Puccia R."/>
            <person name="San-Blas G."/>
            <person name="Soares C.M."/>
            <person name="Birren B.W."/>
            <person name="Cuomo C.A."/>
        </authorList>
    </citation>
    <scope>NUCLEOTIDE SEQUENCE [LARGE SCALE GENOMIC DNA]</scope>
    <source>
        <strain evidence="9">ATCC MYA-826 / Pb01</strain>
    </source>
</reference>
<feature type="transmembrane region" description="Helical" evidence="6">
    <location>
        <begin position="189"/>
        <end position="208"/>
    </location>
</feature>
<evidence type="ECO:0000256" key="4">
    <source>
        <dbReference type="ARBA" id="ARBA00023136"/>
    </source>
</evidence>
<feature type="transmembrane region" description="Helical" evidence="6">
    <location>
        <begin position="132"/>
        <end position="150"/>
    </location>
</feature>